<dbReference type="EMBL" id="CP022163">
    <property type="protein sequence ID" value="ATB29510.1"/>
    <property type="molecule type" value="Genomic_DNA"/>
</dbReference>
<keyword evidence="3" id="KW-1185">Reference proteome</keyword>
<name>A0A250IE61_9BACT</name>
<evidence type="ECO:0000313" key="2">
    <source>
        <dbReference type="EMBL" id="ATB29510.1"/>
    </source>
</evidence>
<dbReference type="KEGG" id="mbd:MEBOL_002960"/>
<evidence type="ECO:0000256" key="1">
    <source>
        <dbReference type="SAM" id="MobiDB-lite"/>
    </source>
</evidence>
<dbReference type="AlphaFoldDB" id="A0A250IE61"/>
<reference evidence="2 3" key="1">
    <citation type="submission" date="2017-06" db="EMBL/GenBank/DDBJ databases">
        <authorList>
            <person name="Kim H.J."/>
            <person name="Triplett B.A."/>
        </authorList>
    </citation>
    <scope>NUCLEOTIDE SEQUENCE [LARGE SCALE GENOMIC DNA]</scope>
    <source>
        <strain evidence="2 3">DSM 14713</strain>
    </source>
</reference>
<proteinExistence type="predicted"/>
<dbReference type="RefSeq" id="WP_095978063.1">
    <property type="nucleotide sequence ID" value="NZ_CP022163.1"/>
</dbReference>
<feature type="region of interest" description="Disordered" evidence="1">
    <location>
        <begin position="17"/>
        <end position="53"/>
    </location>
</feature>
<protein>
    <submittedName>
        <fullName evidence="2">Uncharacterized protein</fullName>
    </submittedName>
</protein>
<evidence type="ECO:0000313" key="3">
    <source>
        <dbReference type="Proteomes" id="UP000217289"/>
    </source>
</evidence>
<accession>A0A250IE61</accession>
<dbReference type="Proteomes" id="UP000217289">
    <property type="component" value="Chromosome"/>
</dbReference>
<sequence>MKPHLLLLATLATLPGCKKEQPPAAPAKPPPSASAPTPAPARKDPLTEVPKTDATLSFLEPREGKCQWTREDPVAHKRAAVASLDGDCKGARLFWSADLGKALVWFDPDWVASGAYLAPGVSPRGFPAEEPTPGATSRLYEVTVASGQVRPVPSPPVEGALDSFGYKGSELVALSLQSLTEEQMAQDSVTVDGKAIPLNKEVEGAPALAFAYRLGADGKWQRVEIKATGEGSDYAPGTRALEIAESLGSNSDTLLDARMGDEGTEPTAEQAQKLQPLRPAPLLQPREDDMDTGGEWSHVVTPGGSFYAWRVSGEFMHTTGHLVLEVGGQLKPVKDLGFTDGDFVAVRAQGPFLLVSADSVGTHPRLYDLRTGERVFHSDTARVATFWPSPAPTH</sequence>
<feature type="compositionally biased region" description="Pro residues" evidence="1">
    <location>
        <begin position="23"/>
        <end position="39"/>
    </location>
</feature>
<organism evidence="2 3">
    <name type="scientific">Melittangium boletus DSM 14713</name>
    <dbReference type="NCBI Taxonomy" id="1294270"/>
    <lineage>
        <taxon>Bacteria</taxon>
        <taxon>Pseudomonadati</taxon>
        <taxon>Myxococcota</taxon>
        <taxon>Myxococcia</taxon>
        <taxon>Myxococcales</taxon>
        <taxon>Cystobacterineae</taxon>
        <taxon>Archangiaceae</taxon>
        <taxon>Melittangium</taxon>
    </lineage>
</organism>
<gene>
    <name evidence="2" type="ORF">MEBOL_002960</name>
</gene>